<keyword evidence="4" id="KW-1185">Reference proteome</keyword>
<sequence>MVFVNLFHAPLGRPMRYGTAKELFDRLAKKTQLTARPHKLRHGAATAWVRAGVDEDVVQDPMGRVSRPSLTPYLHASDADKRAAVELVAAGRHS</sequence>
<reference evidence="3 4" key="1">
    <citation type="submission" date="2014-05" db="EMBL/GenBank/DDBJ databases">
        <title>Complete genome sequence of the Streptomyces mutabilis TRM45540.</title>
        <authorList>
            <person name="Luo X."/>
            <person name="Zhang L."/>
        </authorList>
    </citation>
    <scope>NUCLEOTIDE SEQUENCE [LARGE SCALE GENOMIC DNA]</scope>
    <source>
        <strain evidence="3 4">TRM45540</strain>
    </source>
</reference>
<gene>
    <name evidence="3" type="ORF">FM21_33290</name>
</gene>
<dbReference type="EMBL" id="JNFQ01000006">
    <property type="protein sequence ID" value="KFG71648.1"/>
    <property type="molecule type" value="Genomic_DNA"/>
</dbReference>
<comment type="caution">
    <text evidence="3">The sequence shown here is derived from an EMBL/GenBank/DDBJ whole genome shotgun (WGS) entry which is preliminary data.</text>
</comment>
<dbReference type="Gene3D" id="1.10.443.10">
    <property type="entry name" value="Intergrase catalytic core"/>
    <property type="match status" value="1"/>
</dbReference>
<evidence type="ECO:0000259" key="2">
    <source>
        <dbReference type="PROSITE" id="PS51898"/>
    </source>
</evidence>
<feature type="domain" description="Tyr recombinase" evidence="2">
    <location>
        <begin position="1"/>
        <end position="86"/>
    </location>
</feature>
<proteinExistence type="predicted"/>
<keyword evidence="1" id="KW-0233">DNA recombination</keyword>
<dbReference type="STRING" id="1915400.FM21_33290"/>
<dbReference type="InterPro" id="IPR011010">
    <property type="entry name" value="DNA_brk_join_enz"/>
</dbReference>
<dbReference type="GO" id="GO:0015074">
    <property type="term" value="P:DNA integration"/>
    <property type="evidence" value="ECO:0007669"/>
    <property type="project" value="InterPro"/>
</dbReference>
<dbReference type="Pfam" id="PF00589">
    <property type="entry name" value="Phage_integrase"/>
    <property type="match status" value="1"/>
</dbReference>
<evidence type="ECO:0000313" key="3">
    <source>
        <dbReference type="EMBL" id="KFG71648.1"/>
    </source>
</evidence>
<evidence type="ECO:0000256" key="1">
    <source>
        <dbReference type="ARBA" id="ARBA00023172"/>
    </source>
</evidence>
<name>A0A086MRY0_9ACTN</name>
<dbReference type="HOGENOM" id="CLU_2384934_0_0_11"/>
<dbReference type="GO" id="GO:0006310">
    <property type="term" value="P:DNA recombination"/>
    <property type="evidence" value="ECO:0007669"/>
    <property type="project" value="UniProtKB-KW"/>
</dbReference>
<dbReference type="RefSeq" id="WP_052412448.1">
    <property type="nucleotide sequence ID" value="NZ_KN039949.1"/>
</dbReference>
<dbReference type="InterPro" id="IPR013762">
    <property type="entry name" value="Integrase-like_cat_sf"/>
</dbReference>
<dbReference type="SUPFAM" id="SSF56349">
    <property type="entry name" value="DNA breaking-rejoining enzymes"/>
    <property type="match status" value="1"/>
</dbReference>
<organism evidence="3 4">
    <name type="scientific">Streptomyces mutabilis</name>
    <dbReference type="NCBI Taxonomy" id="67332"/>
    <lineage>
        <taxon>Bacteria</taxon>
        <taxon>Bacillati</taxon>
        <taxon>Actinomycetota</taxon>
        <taxon>Actinomycetes</taxon>
        <taxon>Kitasatosporales</taxon>
        <taxon>Streptomycetaceae</taxon>
        <taxon>Streptomyces</taxon>
    </lineage>
</organism>
<dbReference type="AlphaFoldDB" id="A0A086MRY0"/>
<dbReference type="Proteomes" id="UP000029095">
    <property type="component" value="Unassembled WGS sequence"/>
</dbReference>
<accession>A0A086MRY0</accession>
<dbReference type="GO" id="GO:0003677">
    <property type="term" value="F:DNA binding"/>
    <property type="evidence" value="ECO:0007669"/>
    <property type="project" value="InterPro"/>
</dbReference>
<dbReference type="InterPro" id="IPR002104">
    <property type="entry name" value="Integrase_catalytic"/>
</dbReference>
<protein>
    <recommendedName>
        <fullName evidence="2">Tyr recombinase domain-containing protein</fullName>
    </recommendedName>
</protein>
<dbReference type="PROSITE" id="PS51898">
    <property type="entry name" value="TYR_RECOMBINASE"/>
    <property type="match status" value="1"/>
</dbReference>
<evidence type="ECO:0000313" key="4">
    <source>
        <dbReference type="Proteomes" id="UP000029095"/>
    </source>
</evidence>